<reference evidence="3 4" key="1">
    <citation type="submission" date="2006-03" db="EMBL/GenBank/DDBJ databases">
        <title>Complete sequence of Shewanella denitrificans OS217.</title>
        <authorList>
            <consortium name="US DOE Joint Genome Institute"/>
            <person name="Copeland A."/>
            <person name="Lucas S."/>
            <person name="Lapidus A."/>
            <person name="Barry K."/>
            <person name="Detter J.C."/>
            <person name="Glavina del Rio T."/>
            <person name="Hammon N."/>
            <person name="Israni S."/>
            <person name="Dalin E."/>
            <person name="Tice H."/>
            <person name="Pitluck S."/>
            <person name="Brettin T."/>
            <person name="Bruce D."/>
            <person name="Han C."/>
            <person name="Tapia R."/>
            <person name="Gilna P."/>
            <person name="Kiss H."/>
            <person name="Schmutz J."/>
            <person name="Larimer F."/>
            <person name="Land M."/>
            <person name="Hauser L."/>
            <person name="Kyrpides N."/>
            <person name="Lykidis A."/>
            <person name="Richardson P."/>
        </authorList>
    </citation>
    <scope>NUCLEOTIDE SEQUENCE [LARGE SCALE GENOMIC DNA]</scope>
    <source>
        <strain evidence="4">OS217 / ATCC BAA-1090 / DSM 15013</strain>
    </source>
</reference>
<dbReference type="PANTHER" id="PTHR32060">
    <property type="entry name" value="TAIL-SPECIFIC PROTEASE"/>
    <property type="match status" value="1"/>
</dbReference>
<dbReference type="InterPro" id="IPR029045">
    <property type="entry name" value="ClpP/crotonase-like_dom_sf"/>
</dbReference>
<dbReference type="Gene3D" id="3.90.226.10">
    <property type="entry name" value="2-enoyl-CoA Hydratase, Chain A, domain 1"/>
    <property type="match status" value="1"/>
</dbReference>
<dbReference type="GO" id="GO:0004175">
    <property type="term" value="F:endopeptidase activity"/>
    <property type="evidence" value="ECO:0007669"/>
    <property type="project" value="TreeGrafter"/>
</dbReference>
<feature type="chain" id="PRO_5005693357" evidence="1">
    <location>
        <begin position="25"/>
        <end position="451"/>
    </location>
</feature>
<feature type="domain" description="Tail specific protease" evidence="2">
    <location>
        <begin position="217"/>
        <end position="429"/>
    </location>
</feature>
<gene>
    <name evidence="3" type="ordered locus">Sden_0954</name>
</gene>
<dbReference type="SMART" id="SM00245">
    <property type="entry name" value="TSPc"/>
    <property type="match status" value="1"/>
</dbReference>
<accession>Q12QN4</accession>
<dbReference type="PANTHER" id="PTHR32060:SF30">
    <property type="entry name" value="CARBOXY-TERMINAL PROCESSING PROTEASE CTPA"/>
    <property type="match status" value="1"/>
</dbReference>
<feature type="signal peptide" evidence="1">
    <location>
        <begin position="1"/>
        <end position="24"/>
    </location>
</feature>
<dbReference type="GO" id="GO:0030288">
    <property type="term" value="C:outer membrane-bounded periplasmic space"/>
    <property type="evidence" value="ECO:0007669"/>
    <property type="project" value="TreeGrafter"/>
</dbReference>
<dbReference type="AlphaFoldDB" id="Q12QN4"/>
<dbReference type="OrthoDB" id="7266775at2"/>
<dbReference type="RefSeq" id="WP_011495406.1">
    <property type="nucleotide sequence ID" value="NC_007954.1"/>
</dbReference>
<name>Q12QN4_SHEDO</name>
<dbReference type="KEGG" id="sdn:Sden_0954"/>
<protein>
    <submittedName>
        <fullName evidence="3">Peptidase S41</fullName>
    </submittedName>
</protein>
<dbReference type="Proteomes" id="UP000001982">
    <property type="component" value="Chromosome"/>
</dbReference>
<keyword evidence="1" id="KW-0732">Signal</keyword>
<dbReference type="GO" id="GO:0008236">
    <property type="term" value="F:serine-type peptidase activity"/>
    <property type="evidence" value="ECO:0007669"/>
    <property type="project" value="InterPro"/>
</dbReference>
<keyword evidence="4" id="KW-1185">Reference proteome</keyword>
<dbReference type="GO" id="GO:0007165">
    <property type="term" value="P:signal transduction"/>
    <property type="evidence" value="ECO:0007669"/>
    <property type="project" value="TreeGrafter"/>
</dbReference>
<dbReference type="EMBL" id="CP000302">
    <property type="protein sequence ID" value="ABE54242.1"/>
    <property type="molecule type" value="Genomic_DNA"/>
</dbReference>
<dbReference type="Gene3D" id="3.30.750.44">
    <property type="match status" value="1"/>
</dbReference>
<sequence>MSRRYLSQVLSTALVIVMSTSVLAGEDNKLTHEDKIYGLSLFWKEASDNFAYFDQVPELDFDAAYQGFIPRVLATQSDYEYYRELMRFNALLKDGHTNVYLPQGLEQGHIDWPSIGLYEANKEAVVISTSLALQHSIPLGSTLVKLDDVELATYLEASVMPYIASSTEHILWHSAVRDALDGKPGSHVKLTLKTPQGEIKQLTLTRDNNLRKRANPEESERISLKRAQSNGELFEFKWLEPGMGYLALNGFHDKQILTDFYAALDDIRKAKRLIIDLRFNGGGDSLIAAEILSHFSETELKGAIWKTRKHIAAFKAWGKYDANYKVYADDNAWESGEMEIFPSKENPIIVPTYVLTSRDTASAAEDFLIYADPLAHFTVLGEKTYGSTGQPIFFDLPGGGSFRICTKRDTYPDGREFVGYGITPDVLMTITAERLIAEQDFMLEEAINRLK</sequence>
<evidence type="ECO:0000313" key="4">
    <source>
        <dbReference type="Proteomes" id="UP000001982"/>
    </source>
</evidence>
<dbReference type="STRING" id="318161.Sden_0954"/>
<dbReference type="SUPFAM" id="SSF52096">
    <property type="entry name" value="ClpP/crotonase"/>
    <property type="match status" value="1"/>
</dbReference>
<dbReference type="InterPro" id="IPR005151">
    <property type="entry name" value="Tail-specific_protease"/>
</dbReference>
<dbReference type="CDD" id="cd07563">
    <property type="entry name" value="Peptidase_S41_IRBP"/>
    <property type="match status" value="1"/>
</dbReference>
<dbReference type="eggNOG" id="COG0793">
    <property type="taxonomic scope" value="Bacteria"/>
</dbReference>
<evidence type="ECO:0000259" key="2">
    <source>
        <dbReference type="SMART" id="SM00245"/>
    </source>
</evidence>
<organism evidence="3 4">
    <name type="scientific">Shewanella denitrificans (strain OS217 / ATCC BAA-1090 / DSM 15013)</name>
    <dbReference type="NCBI Taxonomy" id="318161"/>
    <lineage>
        <taxon>Bacteria</taxon>
        <taxon>Pseudomonadati</taxon>
        <taxon>Pseudomonadota</taxon>
        <taxon>Gammaproteobacteria</taxon>
        <taxon>Alteromonadales</taxon>
        <taxon>Shewanellaceae</taxon>
        <taxon>Shewanella</taxon>
    </lineage>
</organism>
<dbReference type="GO" id="GO:0006508">
    <property type="term" value="P:proteolysis"/>
    <property type="evidence" value="ECO:0007669"/>
    <property type="project" value="InterPro"/>
</dbReference>
<dbReference type="Pfam" id="PF03572">
    <property type="entry name" value="Peptidase_S41"/>
    <property type="match status" value="1"/>
</dbReference>
<dbReference type="HOGENOM" id="CLU_033983_0_0_6"/>
<evidence type="ECO:0000313" key="3">
    <source>
        <dbReference type="EMBL" id="ABE54242.1"/>
    </source>
</evidence>
<evidence type="ECO:0000256" key="1">
    <source>
        <dbReference type="SAM" id="SignalP"/>
    </source>
</evidence>
<proteinExistence type="predicted"/>